<protein>
    <recommendedName>
        <fullName evidence="4">EF-hand domain-containing protein</fullName>
    </recommendedName>
</protein>
<organism evidence="2 3">
    <name type="scientific">Oncorhynchus mykiss</name>
    <name type="common">Rainbow trout</name>
    <name type="synonym">Salmo gairdneri</name>
    <dbReference type="NCBI Taxonomy" id="8022"/>
    <lineage>
        <taxon>Eukaryota</taxon>
        <taxon>Metazoa</taxon>
        <taxon>Chordata</taxon>
        <taxon>Craniata</taxon>
        <taxon>Vertebrata</taxon>
        <taxon>Euteleostomi</taxon>
        <taxon>Actinopterygii</taxon>
        <taxon>Neopterygii</taxon>
        <taxon>Teleostei</taxon>
        <taxon>Protacanthopterygii</taxon>
        <taxon>Salmoniformes</taxon>
        <taxon>Salmonidae</taxon>
        <taxon>Salmoninae</taxon>
        <taxon>Oncorhynchus</taxon>
    </lineage>
</organism>
<dbReference type="EMBL" id="FR904533">
    <property type="protein sequence ID" value="CDQ66186.1"/>
    <property type="molecule type" value="Genomic_DNA"/>
</dbReference>
<proteinExistence type="predicted"/>
<dbReference type="Gene3D" id="1.10.238.10">
    <property type="entry name" value="EF-hand"/>
    <property type="match status" value="1"/>
</dbReference>
<gene>
    <name evidence="2" type="ORF">GSONMT00074873001</name>
</gene>
<evidence type="ECO:0008006" key="4">
    <source>
        <dbReference type="Google" id="ProtNLM"/>
    </source>
</evidence>
<evidence type="ECO:0000313" key="2">
    <source>
        <dbReference type="EMBL" id="CDQ66186.1"/>
    </source>
</evidence>
<dbReference type="Proteomes" id="UP000193380">
    <property type="component" value="Unassembled WGS sequence"/>
</dbReference>
<keyword evidence="1" id="KW-1133">Transmembrane helix</keyword>
<keyword evidence="1" id="KW-0472">Membrane</keyword>
<dbReference type="AlphaFoldDB" id="A0A060WGP7"/>
<evidence type="ECO:0000256" key="1">
    <source>
        <dbReference type="SAM" id="Phobius"/>
    </source>
</evidence>
<sequence length="100" mass="11349">MFLAKKLIGGILDVVSNVDPSQFVPSEPPPPRRPLAYAKPNENEEETQFRKVFQQLAGDDMEVSPTELMNILNRIIGKRESYSYTNTMLVSIFVFVIAFL</sequence>
<dbReference type="InterPro" id="IPR011992">
    <property type="entry name" value="EF-hand-dom_pair"/>
</dbReference>
<evidence type="ECO:0000313" key="3">
    <source>
        <dbReference type="Proteomes" id="UP000193380"/>
    </source>
</evidence>
<keyword evidence="1" id="KW-0812">Transmembrane</keyword>
<reference evidence="2" key="2">
    <citation type="submission" date="2014-03" db="EMBL/GenBank/DDBJ databases">
        <authorList>
            <person name="Genoscope - CEA"/>
        </authorList>
    </citation>
    <scope>NUCLEOTIDE SEQUENCE</scope>
</reference>
<reference evidence="2" key="1">
    <citation type="journal article" date="2014" name="Nat. Commun.">
        <title>The rainbow trout genome provides novel insights into evolution after whole-genome duplication in vertebrates.</title>
        <authorList>
            <person name="Berthelot C."/>
            <person name="Brunet F."/>
            <person name="Chalopin D."/>
            <person name="Juanchich A."/>
            <person name="Bernard M."/>
            <person name="Noel B."/>
            <person name="Bento P."/>
            <person name="Da Silva C."/>
            <person name="Labadie K."/>
            <person name="Alberti A."/>
            <person name="Aury J.M."/>
            <person name="Louis A."/>
            <person name="Dehais P."/>
            <person name="Bardou P."/>
            <person name="Montfort J."/>
            <person name="Klopp C."/>
            <person name="Cabau C."/>
            <person name="Gaspin C."/>
            <person name="Thorgaard G.H."/>
            <person name="Boussaha M."/>
            <person name="Quillet E."/>
            <person name="Guyomard R."/>
            <person name="Galiana D."/>
            <person name="Bobe J."/>
            <person name="Volff J.N."/>
            <person name="Genet C."/>
            <person name="Wincker P."/>
            <person name="Jaillon O."/>
            <person name="Roest Crollius H."/>
            <person name="Guiguen Y."/>
        </authorList>
    </citation>
    <scope>NUCLEOTIDE SEQUENCE [LARGE SCALE GENOMIC DNA]</scope>
</reference>
<name>A0A060WGP7_ONCMY</name>
<dbReference type="SUPFAM" id="SSF47473">
    <property type="entry name" value="EF-hand"/>
    <property type="match status" value="1"/>
</dbReference>
<feature type="transmembrane region" description="Helical" evidence="1">
    <location>
        <begin position="81"/>
        <end position="99"/>
    </location>
</feature>
<dbReference type="STRING" id="8022.A0A060WGP7"/>
<dbReference type="PaxDb" id="8022-A0A060WGP7"/>
<accession>A0A060WGP7</accession>